<sequence length="136" mass="15010">MLFLLVGLVFAFVGFIGLKKTSAFFNKAILVKGVVIDAIPNKRDSAVMSYNGRVYHPKGRGTYTPLVRYEFEGQTHEVQGSVYTSSIPKMGKQMTVGIDPDNLHDVRLKESNILYFIFIIVGLGASLLGGLILLQK</sequence>
<organism evidence="2 3">
    <name type="scientific">Candidatus Avelusimicrobium gallicola</name>
    <dbReference type="NCBI Taxonomy" id="2562704"/>
    <lineage>
        <taxon>Bacteria</taxon>
        <taxon>Pseudomonadati</taxon>
        <taxon>Elusimicrobiota</taxon>
        <taxon>Elusimicrobia</taxon>
        <taxon>Elusimicrobiales</taxon>
        <taxon>Elusimicrobiaceae</taxon>
        <taxon>Candidatus Avelusimicrobium</taxon>
    </lineage>
</organism>
<feature type="transmembrane region" description="Helical" evidence="1">
    <location>
        <begin position="113"/>
        <end position="134"/>
    </location>
</feature>
<keyword evidence="1" id="KW-0472">Membrane</keyword>
<dbReference type="AlphaFoldDB" id="A0A928HIZ8"/>
<evidence type="ECO:0000256" key="1">
    <source>
        <dbReference type="SAM" id="Phobius"/>
    </source>
</evidence>
<accession>A0A928HIZ8</accession>
<keyword evidence="1" id="KW-0812">Transmembrane</keyword>
<protein>
    <recommendedName>
        <fullName evidence="4">DUF3592 domain-containing protein</fullName>
    </recommendedName>
</protein>
<gene>
    <name evidence="2" type="ORF">E7027_05710</name>
</gene>
<comment type="caution">
    <text evidence="2">The sequence shown here is derived from an EMBL/GenBank/DDBJ whole genome shotgun (WGS) entry which is preliminary data.</text>
</comment>
<dbReference type="EMBL" id="SUVG01000006">
    <property type="protein sequence ID" value="MBE6421602.1"/>
    <property type="molecule type" value="Genomic_DNA"/>
</dbReference>
<evidence type="ECO:0000313" key="3">
    <source>
        <dbReference type="Proteomes" id="UP000725649"/>
    </source>
</evidence>
<name>A0A928HIZ8_9BACT</name>
<reference evidence="2" key="1">
    <citation type="submission" date="2019-04" db="EMBL/GenBank/DDBJ databases">
        <title>Evolution of Biomass-Degrading Anaerobic Consortia Revealed by Metagenomics.</title>
        <authorList>
            <person name="Peng X."/>
        </authorList>
    </citation>
    <scope>NUCLEOTIDE SEQUENCE</scope>
    <source>
        <strain evidence="2">SIG66</strain>
    </source>
</reference>
<evidence type="ECO:0000313" key="2">
    <source>
        <dbReference type="EMBL" id="MBE6421602.1"/>
    </source>
</evidence>
<keyword evidence="1" id="KW-1133">Transmembrane helix</keyword>
<evidence type="ECO:0008006" key="4">
    <source>
        <dbReference type="Google" id="ProtNLM"/>
    </source>
</evidence>
<proteinExistence type="predicted"/>
<dbReference type="Proteomes" id="UP000725649">
    <property type="component" value="Unassembled WGS sequence"/>
</dbReference>